<proteinExistence type="predicted"/>
<dbReference type="Proteomes" id="UP000765509">
    <property type="component" value="Unassembled WGS sequence"/>
</dbReference>
<accession>A0A9Q3I044</accession>
<reference evidence="2" key="1">
    <citation type="submission" date="2021-03" db="EMBL/GenBank/DDBJ databases">
        <title>Draft genome sequence of rust myrtle Austropuccinia psidii MF-1, a brazilian biotype.</title>
        <authorList>
            <person name="Quecine M.C."/>
            <person name="Pachon D.M.R."/>
            <person name="Bonatelli M.L."/>
            <person name="Correr F.H."/>
            <person name="Franceschini L.M."/>
            <person name="Leite T.F."/>
            <person name="Margarido G.R.A."/>
            <person name="Almeida C.A."/>
            <person name="Ferrarezi J.A."/>
            <person name="Labate C.A."/>
        </authorList>
    </citation>
    <scope>NUCLEOTIDE SEQUENCE</scope>
    <source>
        <strain evidence="2">MF-1</strain>
    </source>
</reference>
<organism evidence="2 3">
    <name type="scientific">Austropuccinia psidii MF-1</name>
    <dbReference type="NCBI Taxonomy" id="1389203"/>
    <lineage>
        <taxon>Eukaryota</taxon>
        <taxon>Fungi</taxon>
        <taxon>Dikarya</taxon>
        <taxon>Basidiomycota</taxon>
        <taxon>Pucciniomycotina</taxon>
        <taxon>Pucciniomycetes</taxon>
        <taxon>Pucciniales</taxon>
        <taxon>Sphaerophragmiaceae</taxon>
        <taxon>Austropuccinia</taxon>
    </lineage>
</organism>
<sequence length="252" mass="28844">MDCKPVSTPMVPNSRLQEASEEEQRAFEELKITYRKAIGKISYLQVATRGDLSFTTSQLYQFLENPGIKHWKAFEHLLQYLKGTISLALTLGGSSLSLKTFSNADYTNCKETRKSMTGYMTMIFNSCINWKSKKQSTISTSSCEAKYKAQFEGGKDFLWTALLLEDLRININYPLQLNGDNQGAIALAKNPQINKQTKHFNTIFHWIQEMMMKKKINIMYIPMQQIPADRLNKALPRPAHEKFVRSLGLLIS</sequence>
<dbReference type="EMBL" id="AVOT02031126">
    <property type="protein sequence ID" value="MBW0524546.1"/>
    <property type="molecule type" value="Genomic_DNA"/>
</dbReference>
<dbReference type="OrthoDB" id="3344688at2759"/>
<dbReference type="PANTHER" id="PTHR11439">
    <property type="entry name" value="GAG-POL-RELATED RETROTRANSPOSON"/>
    <property type="match status" value="1"/>
</dbReference>
<evidence type="ECO:0000313" key="3">
    <source>
        <dbReference type="Proteomes" id="UP000765509"/>
    </source>
</evidence>
<keyword evidence="3" id="KW-1185">Reference proteome</keyword>
<gene>
    <name evidence="2" type="ORF">O181_064261</name>
</gene>
<feature type="region of interest" description="Disordered" evidence="1">
    <location>
        <begin position="1"/>
        <end position="22"/>
    </location>
</feature>
<comment type="caution">
    <text evidence="2">The sequence shown here is derived from an EMBL/GenBank/DDBJ whole genome shotgun (WGS) entry which is preliminary data.</text>
</comment>
<dbReference type="AlphaFoldDB" id="A0A9Q3I044"/>
<protein>
    <recommendedName>
        <fullName evidence="4">Reverse transcriptase Ty1/copia-type domain-containing protein</fullName>
    </recommendedName>
</protein>
<evidence type="ECO:0000256" key="1">
    <source>
        <dbReference type="SAM" id="MobiDB-lite"/>
    </source>
</evidence>
<evidence type="ECO:0000313" key="2">
    <source>
        <dbReference type="EMBL" id="MBW0524546.1"/>
    </source>
</evidence>
<dbReference type="PANTHER" id="PTHR11439:SF467">
    <property type="entry name" value="INTEGRASE CATALYTIC DOMAIN-CONTAINING PROTEIN"/>
    <property type="match status" value="1"/>
</dbReference>
<name>A0A9Q3I044_9BASI</name>
<evidence type="ECO:0008006" key="4">
    <source>
        <dbReference type="Google" id="ProtNLM"/>
    </source>
</evidence>
<dbReference type="CDD" id="cd09272">
    <property type="entry name" value="RNase_HI_RT_Ty1"/>
    <property type="match status" value="1"/>
</dbReference>